<protein>
    <submittedName>
        <fullName evidence="1">Uncharacterized protein</fullName>
    </submittedName>
</protein>
<dbReference type="EMBL" id="JBBAYM010000034">
    <property type="protein sequence ID" value="MEI5615058.1"/>
    <property type="molecule type" value="Genomic_DNA"/>
</dbReference>
<dbReference type="RefSeq" id="WP_336541845.1">
    <property type="nucleotide sequence ID" value="NZ_JBBAYL010000027.1"/>
</dbReference>
<dbReference type="Pfam" id="PF04525">
    <property type="entry name" value="LOR"/>
    <property type="match status" value="1"/>
</dbReference>
<organism evidence="1 2">
    <name type="scientific">Streptomyces brasiliscabiei</name>
    <dbReference type="NCBI Taxonomy" id="2736302"/>
    <lineage>
        <taxon>Bacteria</taxon>
        <taxon>Bacillati</taxon>
        <taxon>Actinomycetota</taxon>
        <taxon>Actinomycetes</taxon>
        <taxon>Kitasatosporales</taxon>
        <taxon>Streptomycetaceae</taxon>
        <taxon>Streptomyces</taxon>
    </lineage>
</organism>
<dbReference type="InterPro" id="IPR007612">
    <property type="entry name" value="LOR"/>
</dbReference>
<dbReference type="Proteomes" id="UP001365781">
    <property type="component" value="Unassembled WGS sequence"/>
</dbReference>
<accession>A0ABU8GPF2</accession>
<evidence type="ECO:0000313" key="2">
    <source>
        <dbReference type="Proteomes" id="UP001365781"/>
    </source>
</evidence>
<comment type="caution">
    <text evidence="1">The sequence shown here is derived from an EMBL/GenBank/DDBJ whole genome shotgun (WGS) entry which is preliminary data.</text>
</comment>
<sequence>MRNDERLQEHARFTVRQRTARTVGQYVVTVAGKGDAEGEVVAFARRKVMSLKEEMTIYTDESRTSVLCTSEARQVDDFGAVHDVRDSAGAVIGSFRERPVVSLVRSAWTMEQPGTPELTGRERSWAVALLRRVWEFLPYVEFVPFLWPYHFDFFDSTATGGAKRLMSFDRKFGLRDRYVLDIASADIDRRLAIAQAVALDTLEER</sequence>
<keyword evidence="2" id="KW-1185">Reference proteome</keyword>
<reference evidence="1 2" key="1">
    <citation type="submission" date="2024-03" db="EMBL/GenBank/DDBJ databases">
        <title>First Report of Pectobacterium brasiliscabiei causing potato scab in china.</title>
        <authorList>
            <person name="Handique U."/>
        </authorList>
    </citation>
    <scope>NUCLEOTIDE SEQUENCE [LARGE SCALE GENOMIC DNA]</scope>
    <source>
        <strain evidence="1 2">ZRIMU1503</strain>
    </source>
</reference>
<name>A0ABU8GPF2_9ACTN</name>
<evidence type="ECO:0000313" key="1">
    <source>
        <dbReference type="EMBL" id="MEI5615058.1"/>
    </source>
</evidence>
<gene>
    <name evidence="1" type="ORF">WB403_38650</name>
</gene>
<proteinExistence type="predicted"/>